<evidence type="ECO:0000256" key="2">
    <source>
        <dbReference type="SAM" id="Phobius"/>
    </source>
</evidence>
<dbReference type="NCBIfam" id="TIGR00254">
    <property type="entry name" value="GGDEF"/>
    <property type="match status" value="1"/>
</dbReference>
<dbReference type="CDD" id="cd00130">
    <property type="entry name" value="PAS"/>
    <property type="match status" value="1"/>
</dbReference>
<gene>
    <name evidence="6" type="ORF">ATO7_00890</name>
</gene>
<protein>
    <submittedName>
        <fullName evidence="6">PAS/PAC sensor(S)-containing diguanylate cyclase/phosphodiesterase</fullName>
    </submittedName>
</protein>
<keyword evidence="1" id="KW-0175">Coiled coil</keyword>
<feature type="transmembrane region" description="Helical" evidence="2">
    <location>
        <begin position="21"/>
        <end position="41"/>
    </location>
</feature>
<dbReference type="RefSeq" id="WP_083559035.1">
    <property type="nucleotide sequence ID" value="NZ_AQQV01000001.1"/>
</dbReference>
<dbReference type="AlphaFoldDB" id="A0A1Y1SFF7"/>
<evidence type="ECO:0000259" key="3">
    <source>
        <dbReference type="PROSITE" id="PS50112"/>
    </source>
</evidence>
<dbReference type="GO" id="GO:0006355">
    <property type="term" value="P:regulation of DNA-templated transcription"/>
    <property type="evidence" value="ECO:0007669"/>
    <property type="project" value="InterPro"/>
</dbReference>
<dbReference type="PANTHER" id="PTHR44757:SF2">
    <property type="entry name" value="BIOFILM ARCHITECTURE MAINTENANCE PROTEIN MBAA"/>
    <property type="match status" value="1"/>
</dbReference>
<evidence type="ECO:0000259" key="5">
    <source>
        <dbReference type="PROSITE" id="PS50887"/>
    </source>
</evidence>
<dbReference type="SUPFAM" id="SSF55073">
    <property type="entry name" value="Nucleotide cyclase"/>
    <property type="match status" value="1"/>
</dbReference>
<evidence type="ECO:0000259" key="4">
    <source>
        <dbReference type="PROSITE" id="PS50883"/>
    </source>
</evidence>
<feature type="domain" description="EAL" evidence="4">
    <location>
        <begin position="770"/>
        <end position="1021"/>
    </location>
</feature>
<feature type="coiled-coil region" evidence="1">
    <location>
        <begin position="274"/>
        <end position="301"/>
    </location>
</feature>
<dbReference type="SUPFAM" id="SSF141868">
    <property type="entry name" value="EAL domain-like"/>
    <property type="match status" value="1"/>
</dbReference>
<dbReference type="SMART" id="SM00267">
    <property type="entry name" value="GGDEF"/>
    <property type="match status" value="1"/>
</dbReference>
<comment type="caution">
    <text evidence="6">The sequence shown here is derived from an EMBL/GenBank/DDBJ whole genome shotgun (WGS) entry which is preliminary data.</text>
</comment>
<dbReference type="CDD" id="cd01949">
    <property type="entry name" value="GGDEF"/>
    <property type="match status" value="1"/>
</dbReference>
<keyword evidence="2" id="KW-1133">Transmembrane helix</keyword>
<evidence type="ECO:0000313" key="7">
    <source>
        <dbReference type="Proteomes" id="UP000192342"/>
    </source>
</evidence>
<dbReference type="InterPro" id="IPR013767">
    <property type="entry name" value="PAS_fold"/>
</dbReference>
<dbReference type="SMART" id="SM00091">
    <property type="entry name" value="PAS"/>
    <property type="match status" value="1"/>
</dbReference>
<dbReference type="InterPro" id="IPR000014">
    <property type="entry name" value="PAS"/>
</dbReference>
<dbReference type="InterPro" id="IPR001633">
    <property type="entry name" value="EAL_dom"/>
</dbReference>
<dbReference type="EMBL" id="AQQV01000001">
    <property type="protein sequence ID" value="ORE88387.1"/>
    <property type="molecule type" value="Genomic_DNA"/>
</dbReference>
<dbReference type="STRING" id="1317117.ATO7_00890"/>
<evidence type="ECO:0000313" key="6">
    <source>
        <dbReference type="EMBL" id="ORE88387.1"/>
    </source>
</evidence>
<dbReference type="Pfam" id="PF00989">
    <property type="entry name" value="PAS"/>
    <property type="match status" value="1"/>
</dbReference>
<keyword evidence="2" id="KW-0812">Transmembrane</keyword>
<dbReference type="PROSITE" id="PS50887">
    <property type="entry name" value="GGDEF"/>
    <property type="match status" value="1"/>
</dbReference>
<dbReference type="InterPro" id="IPR035919">
    <property type="entry name" value="EAL_sf"/>
</dbReference>
<dbReference type="InterPro" id="IPR052155">
    <property type="entry name" value="Biofilm_reg_signaling"/>
</dbReference>
<dbReference type="InterPro" id="IPR043128">
    <property type="entry name" value="Rev_trsase/Diguanyl_cyclase"/>
</dbReference>
<accession>A0A1Y1SFF7</accession>
<keyword evidence="2" id="KW-0472">Membrane</keyword>
<name>A0A1Y1SFF7_9GAMM</name>
<feature type="domain" description="GGDEF" evidence="5">
    <location>
        <begin position="627"/>
        <end position="760"/>
    </location>
</feature>
<dbReference type="Pfam" id="PF00563">
    <property type="entry name" value="EAL"/>
    <property type="match status" value="1"/>
</dbReference>
<dbReference type="Gene3D" id="3.30.450.20">
    <property type="entry name" value="PAS domain"/>
    <property type="match status" value="2"/>
</dbReference>
<dbReference type="OrthoDB" id="9787514at2"/>
<dbReference type="CDD" id="cd01948">
    <property type="entry name" value="EAL"/>
    <property type="match status" value="1"/>
</dbReference>
<dbReference type="Gene3D" id="3.30.70.270">
    <property type="match status" value="1"/>
</dbReference>
<sequence length="1021" mass="113397">MNSGNDAALETPVRWLQSLRFALLLLSLLLTLIFGSVAVTLNQQAVATPLSEASAARFSQQQHSLQGQFNDKIGNAERLAQALNDLTAELWGREAELRHLGQHLLEQLPPESPVIAAGIWPEPREFQRDRVRSSLYWTIQHDGERQVRFHNDYNNTANISYHGESWYTPTRHQREPGCYWTQRYTDPFLRKAVITCAIGLRRDNRFIGATSIVLDPQRLHPDMATMKRASPFYLLLDHGQHILNAQGIALEGSDTLPALAQHDKRFGQITVQLHNEAERRVSNVRQDKPQWREEVDKLSQQSRQLSQLQAEHILARLHADSDDATPGRSVLIKSDALHQTAVRITPLSNIGILLSGQNQASQLAGVPWDRWLSASITAGAIAIALLLSFVFSGGVVLRPLHRLIRQLRLPAEDTHVDTTPAHEIGVIGELVNARHAHIRRLLEAANRKSRADARKAKNNPGREQNSDSGWAVIDAIADAVAVSDTQGNISYLNHAAETLTGWNLAQARGLDFDEVFHILDQHGKQRLAQLATRALQASPAAEQAVAVMFKTRSGHHLPSKLSSAPIRDSRGAVVGAAIILNDARSSLGSSGPIASELRDKLTGLLNRQAFDAELASRCEAARQNLANTFALLYLDVDHMQDINQAFGSEGGDEFLRQLGRLIQSDVGENNPAYRLNSDKFGVLIETADPAAAQLTAELLSADVQSWGFQWHGERRDVSVSTGLIMVDKDSGRPADVLRQADALCQQAQNEGRGRIISGRAQADKEDRRDDRNWLTNIKKGLAEDRFHLSTQQIRPLQRNSDDGHVFSTLTALEDDEGFWTGADTFMPVAERHDLAEQLDRWTIDQVFKHLIKDPELTVGIDFCIISLSVSSMQSPRFLDFMIEHFKDSAVSPNKICLDLSENNVHTRLSSARDFCRTMHRAGCRLSLSGVSTRPSSYKLIRELPVQLVRFDPALTHSADRDPVERLATESLHRIVHTLGKQSMALQVNSAELLRVLQGIGINYAQGDAIARPTPIVFQAQA</sequence>
<dbReference type="Proteomes" id="UP000192342">
    <property type="component" value="Unassembled WGS sequence"/>
</dbReference>
<dbReference type="PANTHER" id="PTHR44757">
    <property type="entry name" value="DIGUANYLATE CYCLASE DGCP"/>
    <property type="match status" value="1"/>
</dbReference>
<proteinExistence type="predicted"/>
<dbReference type="Pfam" id="PF00990">
    <property type="entry name" value="GGDEF"/>
    <property type="match status" value="1"/>
</dbReference>
<dbReference type="SUPFAM" id="SSF55785">
    <property type="entry name" value="PYP-like sensor domain (PAS domain)"/>
    <property type="match status" value="1"/>
</dbReference>
<dbReference type="SMART" id="SM00052">
    <property type="entry name" value="EAL"/>
    <property type="match status" value="1"/>
</dbReference>
<evidence type="ECO:0000256" key="1">
    <source>
        <dbReference type="SAM" id="Coils"/>
    </source>
</evidence>
<reference evidence="6 7" key="1">
    <citation type="submission" date="2013-04" db="EMBL/GenBank/DDBJ databases">
        <title>Oceanococcus atlanticus 22II-S10r2 Genome Sequencing.</title>
        <authorList>
            <person name="Lai Q."/>
            <person name="Li G."/>
            <person name="Shao Z."/>
        </authorList>
    </citation>
    <scope>NUCLEOTIDE SEQUENCE [LARGE SCALE GENOMIC DNA]</scope>
    <source>
        <strain evidence="6 7">22II-S10r2</strain>
    </source>
</reference>
<dbReference type="PROSITE" id="PS50112">
    <property type="entry name" value="PAS"/>
    <property type="match status" value="1"/>
</dbReference>
<dbReference type="InterPro" id="IPR000160">
    <property type="entry name" value="GGDEF_dom"/>
</dbReference>
<dbReference type="PROSITE" id="PS50883">
    <property type="entry name" value="EAL"/>
    <property type="match status" value="1"/>
</dbReference>
<feature type="domain" description="PAS" evidence="3">
    <location>
        <begin position="472"/>
        <end position="538"/>
    </location>
</feature>
<dbReference type="NCBIfam" id="TIGR00229">
    <property type="entry name" value="sensory_box"/>
    <property type="match status" value="1"/>
</dbReference>
<organism evidence="6 7">
    <name type="scientific">Oceanococcus atlanticus</name>
    <dbReference type="NCBI Taxonomy" id="1317117"/>
    <lineage>
        <taxon>Bacteria</taxon>
        <taxon>Pseudomonadati</taxon>
        <taxon>Pseudomonadota</taxon>
        <taxon>Gammaproteobacteria</taxon>
        <taxon>Chromatiales</taxon>
        <taxon>Oceanococcaceae</taxon>
        <taxon>Oceanococcus</taxon>
    </lineage>
</organism>
<dbReference type="InterPro" id="IPR029787">
    <property type="entry name" value="Nucleotide_cyclase"/>
</dbReference>
<keyword evidence="7" id="KW-1185">Reference proteome</keyword>
<dbReference type="Gene3D" id="3.20.20.450">
    <property type="entry name" value="EAL domain"/>
    <property type="match status" value="1"/>
</dbReference>
<dbReference type="InterPro" id="IPR035965">
    <property type="entry name" value="PAS-like_dom_sf"/>
</dbReference>